<evidence type="ECO:0000313" key="2">
    <source>
        <dbReference type="Proteomes" id="UP000252355"/>
    </source>
</evidence>
<dbReference type="Gene3D" id="3.90.1140.10">
    <property type="entry name" value="Cyclic phosphodiesterase"/>
    <property type="match status" value="1"/>
</dbReference>
<dbReference type="Pfam" id="PF06299">
    <property type="entry name" value="DUF1045"/>
    <property type="match status" value="1"/>
</dbReference>
<dbReference type="EMBL" id="QOQW01000005">
    <property type="protein sequence ID" value="RCK80717.1"/>
    <property type="molecule type" value="Genomic_DNA"/>
</dbReference>
<protein>
    <submittedName>
        <fullName evidence="1">Uncharacterized protein</fullName>
    </submittedName>
</protein>
<gene>
    <name evidence="1" type="ORF">OZSIB_3030</name>
</gene>
<organism evidence="1 2">
    <name type="scientific">Candidatus Ozemobacter sibiricus</name>
    <dbReference type="NCBI Taxonomy" id="2268124"/>
    <lineage>
        <taxon>Bacteria</taxon>
        <taxon>Candidatus Ozemobacteria</taxon>
        <taxon>Candidatus Ozemobacterales</taxon>
        <taxon>Candidatus Ozemobacteraceae</taxon>
        <taxon>Candidatus Ozemobacter</taxon>
    </lineage>
</organism>
<dbReference type="AlphaFoldDB" id="A0A367ZS91"/>
<proteinExistence type="predicted"/>
<evidence type="ECO:0000313" key="1">
    <source>
        <dbReference type="EMBL" id="RCK80717.1"/>
    </source>
</evidence>
<sequence>MSRFFRSLIRGPFFDLLLVLAFVALGPAGSLAQLPSSSAPATSTTAPADAPRDVKLNIFAVLSPEIEAAVRAVSQDLMDQEGLSTFPQLGFQIHCTLYMTNYPPAVLDELVSRVKAFAATTRAFPARTTRLQITKDNWFFLDLERDRNLQSLSDAIVGLASPLRSPTSFIPEWAKDNPEKVECIKQYGSPNVFSQFEPHLTLLANADGEALARFLAKNGKNPAYALPIAGQVIAIGIGEADRKGQIATPSAIFPLLPASAPTDLPTAP</sequence>
<reference evidence="1 2" key="1">
    <citation type="submission" date="2018-05" db="EMBL/GenBank/DDBJ databases">
        <title>A metagenomic window into the 2 km-deep terrestrial subsurface aquifer revealed taxonomically and functionally diverse microbial community comprising novel uncultured bacterial lineages.</title>
        <authorList>
            <person name="Kadnikov V.V."/>
            <person name="Mardanov A.V."/>
            <person name="Beletsky A.V."/>
            <person name="Banks D."/>
            <person name="Pimenov N.V."/>
            <person name="Frank Y.A."/>
            <person name="Karnachuk O.V."/>
            <person name="Ravin N.V."/>
        </authorList>
    </citation>
    <scope>NUCLEOTIDE SEQUENCE [LARGE SCALE GENOMIC DNA]</scope>
    <source>
        <strain evidence="1">BY5</strain>
    </source>
</reference>
<dbReference type="InterPro" id="IPR009389">
    <property type="entry name" value="DUF1045"/>
</dbReference>
<name>A0A367ZS91_9BACT</name>
<dbReference type="SUPFAM" id="SSF55144">
    <property type="entry name" value="LigT-like"/>
    <property type="match status" value="1"/>
</dbReference>
<dbReference type="Proteomes" id="UP000252355">
    <property type="component" value="Unassembled WGS sequence"/>
</dbReference>
<comment type="caution">
    <text evidence="1">The sequence shown here is derived from an EMBL/GenBank/DDBJ whole genome shotgun (WGS) entry which is preliminary data.</text>
</comment>
<dbReference type="InterPro" id="IPR009097">
    <property type="entry name" value="Cyclic_Pdiesterase"/>
</dbReference>
<accession>A0A367ZS91</accession>